<dbReference type="InterPro" id="IPR029044">
    <property type="entry name" value="Nucleotide-diphossugar_trans"/>
</dbReference>
<organism evidence="2 3">
    <name type="scientific">Nocardioides eburneiflavus</name>
    <dbReference type="NCBI Taxonomy" id="2518372"/>
    <lineage>
        <taxon>Bacteria</taxon>
        <taxon>Bacillati</taxon>
        <taxon>Actinomycetota</taxon>
        <taxon>Actinomycetes</taxon>
        <taxon>Propionibacteriales</taxon>
        <taxon>Nocardioidaceae</taxon>
        <taxon>Nocardioides</taxon>
    </lineage>
</organism>
<dbReference type="InterPro" id="IPR050834">
    <property type="entry name" value="Glycosyltransf_2"/>
</dbReference>
<dbReference type="RefSeq" id="WP_135838499.1">
    <property type="nucleotide sequence ID" value="NZ_SRRO01000001.1"/>
</dbReference>
<accession>A0A4Z1CMA3</accession>
<dbReference type="AlphaFoldDB" id="A0A4Z1CMA3"/>
<evidence type="ECO:0000313" key="3">
    <source>
        <dbReference type="Proteomes" id="UP000297496"/>
    </source>
</evidence>
<keyword evidence="2" id="KW-0808">Transferase</keyword>
<dbReference type="Pfam" id="PF00535">
    <property type="entry name" value="Glycos_transf_2"/>
    <property type="match status" value="1"/>
</dbReference>
<dbReference type="SUPFAM" id="SSF53448">
    <property type="entry name" value="Nucleotide-diphospho-sugar transferases"/>
    <property type="match status" value="1"/>
</dbReference>
<dbReference type="PANTHER" id="PTHR43685">
    <property type="entry name" value="GLYCOSYLTRANSFERASE"/>
    <property type="match status" value="1"/>
</dbReference>
<evidence type="ECO:0000313" key="2">
    <source>
        <dbReference type="EMBL" id="TGN63969.1"/>
    </source>
</evidence>
<dbReference type="InterPro" id="IPR001173">
    <property type="entry name" value="Glyco_trans_2-like"/>
</dbReference>
<dbReference type="CDD" id="cd00761">
    <property type="entry name" value="Glyco_tranf_GTA_type"/>
    <property type="match status" value="1"/>
</dbReference>
<protein>
    <submittedName>
        <fullName evidence="2">Glycosyltransferase family 2 protein</fullName>
    </submittedName>
</protein>
<name>A0A4Z1CMA3_9ACTN</name>
<comment type="caution">
    <text evidence="2">The sequence shown here is derived from an EMBL/GenBank/DDBJ whole genome shotgun (WGS) entry which is preliminary data.</text>
</comment>
<feature type="domain" description="Glycosyltransferase 2-like" evidence="1">
    <location>
        <begin position="63"/>
        <end position="160"/>
    </location>
</feature>
<keyword evidence="3" id="KW-1185">Reference proteome</keyword>
<gene>
    <name evidence="2" type="ORF">EXE59_08395</name>
</gene>
<sequence>MRRTVGARLRSGLCAVFGTWPLFEVRNKVLHWPGAVRAHVLERSEVRRLRPTVVVPQALVTTVVPTYRRPESLARAVRSALDQTVRDHVVMVVDDGAGLPPLPHDDRLVAVSLGRNTGRAGVVRNVGIALSRSTYLAFLDDDNEWRPHHLATALEALTGPADPVELVYTGVERVRPDGTTLDVLARPFARGTLRESCFVDTNSIVVRRGRGVRFSRLPRSGPNLPGEDWELVWRLSRRLRVRNVPETTVTYLVNPASYFTRWEAPTAHRDAQEVPR</sequence>
<dbReference type="OrthoDB" id="153025at2"/>
<dbReference type="GO" id="GO:0016740">
    <property type="term" value="F:transferase activity"/>
    <property type="evidence" value="ECO:0007669"/>
    <property type="project" value="UniProtKB-KW"/>
</dbReference>
<dbReference type="Gene3D" id="3.90.550.10">
    <property type="entry name" value="Spore Coat Polysaccharide Biosynthesis Protein SpsA, Chain A"/>
    <property type="match status" value="1"/>
</dbReference>
<proteinExistence type="predicted"/>
<reference evidence="2 3" key="1">
    <citation type="submission" date="2019-04" db="EMBL/GenBank/DDBJ databases">
        <title>Three New Species of Nocardioides, Nocardioides euryhalodurans sp. nov., Nocardioides seonyuensis sp. nov. and Nocardioides eburneoflavus sp. nov. Isolated from Soil.</title>
        <authorList>
            <person name="Roh S.G."/>
            <person name="Lee C."/>
            <person name="Kim M.-K."/>
            <person name="Kim S.B."/>
        </authorList>
    </citation>
    <scope>NUCLEOTIDE SEQUENCE [LARGE SCALE GENOMIC DNA]</scope>
    <source>
        <strain evidence="2 3">MMS17-SY213</strain>
    </source>
</reference>
<dbReference type="Proteomes" id="UP000297496">
    <property type="component" value="Unassembled WGS sequence"/>
</dbReference>
<dbReference type="EMBL" id="SRRO01000001">
    <property type="protein sequence ID" value="TGN63969.1"/>
    <property type="molecule type" value="Genomic_DNA"/>
</dbReference>
<evidence type="ECO:0000259" key="1">
    <source>
        <dbReference type="Pfam" id="PF00535"/>
    </source>
</evidence>
<dbReference type="PANTHER" id="PTHR43685:SF2">
    <property type="entry name" value="GLYCOSYLTRANSFERASE 2-LIKE DOMAIN-CONTAINING PROTEIN"/>
    <property type="match status" value="1"/>
</dbReference>